<dbReference type="PANTHER" id="PTHR34473:SF2">
    <property type="entry name" value="UPF0699 TRANSMEMBRANE PROTEIN YDBT"/>
    <property type="match status" value="1"/>
</dbReference>
<organism evidence="4 5">
    <name type="scientific">Actinomyces bowdenii</name>
    <dbReference type="NCBI Taxonomy" id="131109"/>
    <lineage>
        <taxon>Bacteria</taxon>
        <taxon>Bacillati</taxon>
        <taxon>Actinomycetota</taxon>
        <taxon>Actinomycetes</taxon>
        <taxon>Actinomycetales</taxon>
        <taxon>Actinomycetaceae</taxon>
        <taxon>Actinomyces</taxon>
    </lineage>
</organism>
<feature type="transmembrane region" description="Helical" evidence="2">
    <location>
        <begin position="298"/>
        <end position="322"/>
    </location>
</feature>
<feature type="domain" description="YdbS-like PH" evidence="3">
    <location>
        <begin position="496"/>
        <end position="573"/>
    </location>
</feature>
<reference evidence="4 5" key="1">
    <citation type="submission" date="2018-11" db="EMBL/GenBank/DDBJ databases">
        <title>Genomes From Bacteria Associated with the Canine Oral Cavity: a Test Case for Automated Genome-Based Taxonomic Assignment.</title>
        <authorList>
            <person name="Coil D.A."/>
            <person name="Jospin G."/>
            <person name="Darling A.E."/>
            <person name="Wallis C."/>
            <person name="Davis I.J."/>
            <person name="Harris S."/>
            <person name="Eisen J.A."/>
            <person name="Holcombe L.J."/>
            <person name="O'Flynn C."/>
        </authorList>
    </citation>
    <scope>NUCLEOTIDE SEQUENCE [LARGE SCALE GENOMIC DNA]</scope>
    <source>
        <strain evidence="4 5">OH5050</strain>
    </source>
</reference>
<dbReference type="Pfam" id="PF03703">
    <property type="entry name" value="bPH_2"/>
    <property type="match status" value="2"/>
</dbReference>
<evidence type="ECO:0000259" key="3">
    <source>
        <dbReference type="Pfam" id="PF03703"/>
    </source>
</evidence>
<proteinExistence type="predicted"/>
<feature type="compositionally biased region" description="Low complexity" evidence="1">
    <location>
        <begin position="191"/>
        <end position="204"/>
    </location>
</feature>
<accession>A0A3P1VBN7</accession>
<feature type="transmembrane region" description="Helical" evidence="2">
    <location>
        <begin position="77"/>
        <end position="100"/>
    </location>
</feature>
<keyword evidence="2" id="KW-1133">Transmembrane helix</keyword>
<gene>
    <name evidence="4" type="ORF">EII10_01655</name>
</gene>
<dbReference type="Proteomes" id="UP000271272">
    <property type="component" value="Unassembled WGS sequence"/>
</dbReference>
<feature type="compositionally biased region" description="Gly residues" evidence="1">
    <location>
        <begin position="205"/>
        <end position="218"/>
    </location>
</feature>
<feature type="transmembrane region" description="Helical" evidence="2">
    <location>
        <begin position="328"/>
        <end position="347"/>
    </location>
</feature>
<sequence>MSEQAHPRSTGAGRQRQARRIELPQDVTWQRVSLITPLLEGWKIATGIMAFVTVQNLDEIIEAYRFVRRHGTVVGDYLLYFLLGVLLLVLGWAAIGLLSWHRRSYAVDAHGVYLRTGVLFRQLRTARLPRIQSVDVVHPLLGRILGLGQLTVEVAGGKDSRVVIGYLRTWQLEALRDRILVLAAGAQEEPQEGAGEARVLPGAAGPHGGAAPMGGAGAEGAAAAGGAAPVDGAAAGGLDAVEAPPQDRRPGAPVGPGLAGFEEAAAAPRLASPVRVEEHPLYQVGTGMLLASMLRSGSLVAGCLLLLLLVLGAVGAVVLGGLRPGLSSWGGMLSVLAAPVGVITMLWGRFNRGWGFRAAATPSGIRMRYGLTSEVSRTLPPGRVHAVGLSQPLLWRSRDWWAVGASVAGREKGQEEAGESGSQNALLPVGARATALRALWLVVPDLGAPDPDGLLRSALLGAGDDGVGDPAAPMGSPERGFVRISPRGRLFSPLAWRRQALALTRTCVIIRDGRWHRRVSVVPYERIQSLSVTQGPWARRRAMARIRLDMVATDVPTSLANLRAEDARALAAEISRRALRRRSEERLDRWLSRAAGGPGAVAEPRETIGP</sequence>
<name>A0A3P1VBN7_9ACTO</name>
<evidence type="ECO:0000256" key="1">
    <source>
        <dbReference type="SAM" id="MobiDB-lite"/>
    </source>
</evidence>
<protein>
    <recommendedName>
        <fullName evidence="3">YdbS-like PH domain-containing protein</fullName>
    </recommendedName>
</protein>
<comment type="caution">
    <text evidence="4">The sequence shown here is derived from an EMBL/GenBank/DDBJ whole genome shotgun (WGS) entry which is preliminary data.</text>
</comment>
<dbReference type="OrthoDB" id="3190163at2"/>
<dbReference type="AlphaFoldDB" id="A0A3P1VBN7"/>
<keyword evidence="2" id="KW-0812">Transmembrane</keyword>
<feature type="domain" description="YdbS-like PH" evidence="3">
    <location>
        <begin position="100"/>
        <end position="179"/>
    </location>
</feature>
<dbReference type="EMBL" id="RQZC01000001">
    <property type="protein sequence ID" value="RRD30835.1"/>
    <property type="molecule type" value="Genomic_DNA"/>
</dbReference>
<keyword evidence="2" id="KW-0472">Membrane</keyword>
<dbReference type="InterPro" id="IPR005182">
    <property type="entry name" value="YdbS-like_PH"/>
</dbReference>
<evidence type="ECO:0000256" key="2">
    <source>
        <dbReference type="SAM" id="Phobius"/>
    </source>
</evidence>
<evidence type="ECO:0000313" key="4">
    <source>
        <dbReference type="EMBL" id="RRD30835.1"/>
    </source>
</evidence>
<feature type="region of interest" description="Disordered" evidence="1">
    <location>
        <begin position="237"/>
        <end position="258"/>
    </location>
</feature>
<evidence type="ECO:0000313" key="5">
    <source>
        <dbReference type="Proteomes" id="UP000271272"/>
    </source>
</evidence>
<feature type="region of interest" description="Disordered" evidence="1">
    <location>
        <begin position="191"/>
        <end position="218"/>
    </location>
</feature>
<dbReference type="RefSeq" id="WP_124932747.1">
    <property type="nucleotide sequence ID" value="NZ_RQZC01000001.1"/>
</dbReference>
<keyword evidence="5" id="KW-1185">Reference proteome</keyword>
<dbReference type="PANTHER" id="PTHR34473">
    <property type="entry name" value="UPF0699 TRANSMEMBRANE PROTEIN YDBS"/>
    <property type="match status" value="1"/>
</dbReference>